<proteinExistence type="predicted"/>
<reference evidence="1" key="1">
    <citation type="submission" date="2006-10" db="EMBL/GenBank/DDBJ databases">
        <authorList>
            <person name="Amadeo P."/>
            <person name="Zhao Q."/>
            <person name="Wortman J."/>
            <person name="Fraser-Liggett C."/>
            <person name="Carlton J."/>
        </authorList>
    </citation>
    <scope>NUCLEOTIDE SEQUENCE</scope>
    <source>
        <strain evidence="1">G3</strain>
    </source>
</reference>
<gene>
    <name evidence="1" type="ORF">TVAG_329480</name>
</gene>
<reference evidence="1" key="2">
    <citation type="journal article" date="2007" name="Science">
        <title>Draft genome sequence of the sexually transmitted pathogen Trichomonas vaginalis.</title>
        <authorList>
            <person name="Carlton J.M."/>
            <person name="Hirt R.P."/>
            <person name="Silva J.C."/>
            <person name="Delcher A.L."/>
            <person name="Schatz M."/>
            <person name="Zhao Q."/>
            <person name="Wortman J.R."/>
            <person name="Bidwell S.L."/>
            <person name="Alsmark U.C.M."/>
            <person name="Besteiro S."/>
            <person name="Sicheritz-Ponten T."/>
            <person name="Noel C.J."/>
            <person name="Dacks J.B."/>
            <person name="Foster P.G."/>
            <person name="Simillion C."/>
            <person name="Van de Peer Y."/>
            <person name="Miranda-Saavedra D."/>
            <person name="Barton G.J."/>
            <person name="Westrop G.D."/>
            <person name="Mueller S."/>
            <person name="Dessi D."/>
            <person name="Fiori P.L."/>
            <person name="Ren Q."/>
            <person name="Paulsen I."/>
            <person name="Zhang H."/>
            <person name="Bastida-Corcuera F.D."/>
            <person name="Simoes-Barbosa A."/>
            <person name="Brown M.T."/>
            <person name="Hayes R.D."/>
            <person name="Mukherjee M."/>
            <person name="Okumura C.Y."/>
            <person name="Schneider R."/>
            <person name="Smith A.J."/>
            <person name="Vanacova S."/>
            <person name="Villalvazo M."/>
            <person name="Haas B.J."/>
            <person name="Pertea M."/>
            <person name="Feldblyum T.V."/>
            <person name="Utterback T.R."/>
            <person name="Shu C.L."/>
            <person name="Osoegawa K."/>
            <person name="de Jong P.J."/>
            <person name="Hrdy I."/>
            <person name="Horvathova L."/>
            <person name="Zubacova Z."/>
            <person name="Dolezal P."/>
            <person name="Malik S.B."/>
            <person name="Logsdon J.M. Jr."/>
            <person name="Henze K."/>
            <person name="Gupta A."/>
            <person name="Wang C.C."/>
            <person name="Dunne R.L."/>
            <person name="Upcroft J.A."/>
            <person name="Upcroft P."/>
            <person name="White O."/>
            <person name="Salzberg S.L."/>
            <person name="Tang P."/>
            <person name="Chiu C.-H."/>
            <person name="Lee Y.-S."/>
            <person name="Embley T.M."/>
            <person name="Coombs G.H."/>
            <person name="Mottram J.C."/>
            <person name="Tachezy J."/>
            <person name="Fraser-Liggett C.M."/>
            <person name="Johnson P.J."/>
        </authorList>
    </citation>
    <scope>NUCLEOTIDE SEQUENCE [LARGE SCALE GENOMIC DNA]</scope>
    <source>
        <strain evidence="1">G3</strain>
    </source>
</reference>
<protein>
    <submittedName>
        <fullName evidence="1">Uncharacterized protein</fullName>
    </submittedName>
</protein>
<dbReference type="SUPFAM" id="SSF48371">
    <property type="entry name" value="ARM repeat"/>
    <property type="match status" value="1"/>
</dbReference>
<dbReference type="EMBL" id="DS113345">
    <property type="protein sequence ID" value="EAY10061.1"/>
    <property type="molecule type" value="Genomic_DNA"/>
</dbReference>
<name>A2EBB6_TRIV3</name>
<dbReference type="InterPro" id="IPR016024">
    <property type="entry name" value="ARM-type_fold"/>
</dbReference>
<evidence type="ECO:0000313" key="1">
    <source>
        <dbReference type="EMBL" id="EAY10061.1"/>
    </source>
</evidence>
<evidence type="ECO:0000313" key="2">
    <source>
        <dbReference type="Proteomes" id="UP000001542"/>
    </source>
</evidence>
<dbReference type="RefSeq" id="XP_001322284.1">
    <property type="nucleotide sequence ID" value="XM_001322249.1"/>
</dbReference>
<sequence length="974" mass="113797">MSSPLEQQFEVFVGKFQQGAEDTHDFLKNMMQDPDFLRIPSSILGKNEYPDFLFMILQASQAIIENNWDYSNPVCMEFLKNLVFFLAPNSNENNDTISLCIDILTFITLNYWPPFPSENNDSQSDYILLVGISFSSLSIIAKVLYKQITDPNYRNQQSIQQIQNISSKHEDFDKAIQFLLSIIETNPNKTTYVLLFDFISDMSKIYAFEYYPEAISTFFVNNQQEEYFPALSRLILTQHVLGNTERLIPIGEFIGNFINLSINPKLIVENSDFFELFTDLAPQISIMNDTSHPNSEEEPNNPNPFEKYLFDHLQGVLLLISNLTKERPDFVQKFLKIFEFLISKKFKHLMSIVHWQSIYYSVLNIIPAFFKVIDDKIIFENNPQNKMFQMFSYALSLITSAHDEQIFSLIQSYFVEIVNNQESFEENMEKIEKLISMLIIILHYSKDTSRYSEIINFFIQNIQKPQEDTIYQNELIFFFISQISDVLHSNVFSGLLGGIYDQFYQHLDTDNYMYQMFIAKCLFSFINLDFYNNSNNRQAIAYYLNNMKVQGLMEMIIPSFEPTLAKLHPLSLPDFIKFNQILPFMLNYINCRKQGLSTRLNQFRKNTEIHLLNFLSQQLESFNPSDIESLHTTSIAVKMINDLASAIYKKDIVSDKENKNIYTGVSMIIEKLPVLLENINGNIEAANNQNSIQEYFNSDLFSMHYKLFKKMVKLISLQPQFLPKEDYIQLFLSTPQAFYTQDMAERLYIMFQTYPSDEESQKSFDFVLNSLFLMENPPKDIMSASIKFVTSFVSNNNAEILQRYIFPIIQRIIMFCNCPIIDISRNALNCLSKFISDMDSEHKQKTRQENYAPSYKDLIVVATESGEMTIIEYIFIEIIGLISLGYLKFNFDRFLNIFSTELVFDPIQQNFDKILDEKLGTHEGELPDLIRTLVFDHSNEANHHRPNILKKVFVLFSGVSYADPDFNIRYRNTK</sequence>
<dbReference type="KEGG" id="tva:4767992"/>
<dbReference type="VEuPathDB" id="TrichDB:TVAG_329480"/>
<keyword evidence="2" id="KW-1185">Reference proteome</keyword>
<accession>A2EBB6</accession>
<dbReference type="InParanoid" id="A2EBB6"/>
<organism evidence="1 2">
    <name type="scientific">Trichomonas vaginalis (strain ATCC PRA-98 / G3)</name>
    <dbReference type="NCBI Taxonomy" id="412133"/>
    <lineage>
        <taxon>Eukaryota</taxon>
        <taxon>Metamonada</taxon>
        <taxon>Parabasalia</taxon>
        <taxon>Trichomonadida</taxon>
        <taxon>Trichomonadidae</taxon>
        <taxon>Trichomonas</taxon>
    </lineage>
</organism>
<dbReference type="Proteomes" id="UP000001542">
    <property type="component" value="Unassembled WGS sequence"/>
</dbReference>
<dbReference type="AlphaFoldDB" id="A2EBB6"/>
<dbReference type="VEuPathDB" id="TrichDB:TVAGG3_0309540"/>